<accession>A0ABS5HLZ1</accession>
<comment type="caution">
    <text evidence="1">The sequence shown here is derived from an EMBL/GenBank/DDBJ whole genome shotgun (WGS) entry which is preliminary data.</text>
</comment>
<name>A0ABS5HLZ1_9RHOB</name>
<dbReference type="Proteomes" id="UP001195941">
    <property type="component" value="Unassembled WGS sequence"/>
</dbReference>
<evidence type="ECO:0000313" key="1">
    <source>
        <dbReference type="EMBL" id="MBR9649826.1"/>
    </source>
</evidence>
<dbReference type="PROSITE" id="PS51257">
    <property type="entry name" value="PROKAR_LIPOPROTEIN"/>
    <property type="match status" value="1"/>
</dbReference>
<evidence type="ECO:0000313" key="2">
    <source>
        <dbReference type="Proteomes" id="UP001195941"/>
    </source>
</evidence>
<proteinExistence type="predicted"/>
<dbReference type="RefSeq" id="WP_212699321.1">
    <property type="nucleotide sequence ID" value="NZ_JADMKU010000001.1"/>
</dbReference>
<protein>
    <recommendedName>
        <fullName evidence="3">Lipoprotein</fullName>
    </recommendedName>
</protein>
<organism evidence="1 2">
    <name type="scientific">Thalassovita aquimarina</name>
    <dbReference type="NCBI Taxonomy" id="2785917"/>
    <lineage>
        <taxon>Bacteria</taxon>
        <taxon>Pseudomonadati</taxon>
        <taxon>Pseudomonadota</taxon>
        <taxon>Alphaproteobacteria</taxon>
        <taxon>Rhodobacterales</taxon>
        <taxon>Roseobacteraceae</taxon>
        <taxon>Thalassovita</taxon>
    </lineage>
</organism>
<keyword evidence="2" id="KW-1185">Reference proteome</keyword>
<evidence type="ECO:0008006" key="3">
    <source>
        <dbReference type="Google" id="ProtNLM"/>
    </source>
</evidence>
<reference evidence="1 2" key="1">
    <citation type="journal article" date="2021" name="Arch. Microbiol.">
        <title>Thalassobius aquimarinus sp. nov., isolated from the Sea of Japan seashore.</title>
        <authorList>
            <person name="Kurilenko V.V."/>
            <person name="Romanenko L.A."/>
            <person name="Chernysheva N.Y."/>
            <person name="Velansky P.V."/>
            <person name="Tekutyeva L.A."/>
            <person name="Isaeva M.P."/>
            <person name="Mikhailov V.V."/>
        </authorList>
    </citation>
    <scope>NUCLEOTIDE SEQUENCE [LARGE SCALE GENOMIC DNA]</scope>
    <source>
        <strain evidence="1 2">KMM 8518</strain>
    </source>
</reference>
<gene>
    <name evidence="1" type="ORF">IT775_01655</name>
</gene>
<dbReference type="EMBL" id="JADMKU010000001">
    <property type="protein sequence ID" value="MBR9649826.1"/>
    <property type="molecule type" value="Genomic_DNA"/>
</dbReference>
<sequence>MSRSMLFTLAAVAVLAGCAPLGLYYREGVAVSRMNNDLTDCQVSALQKVPVVKETRFTPLRMVPVRRCDASGANCIVTYELEGGDPYTVDVNKRLRKRVEAQCMTRKGYEWVELPPCPSTVANAAPKSVTTVLPRLTPESCSIQRGGGRWQIVTPG</sequence>